<dbReference type="PROSITE" id="PS00455">
    <property type="entry name" value="AMP_BINDING"/>
    <property type="match status" value="1"/>
</dbReference>
<dbReference type="EMBL" id="JAKLMC020000001">
    <property type="protein sequence ID" value="KAK5958449.1"/>
    <property type="molecule type" value="Genomic_DNA"/>
</dbReference>
<comment type="caution">
    <text evidence="4">The sequence shown here is derived from an EMBL/GenBank/DDBJ whole genome shotgun (WGS) entry which is preliminary data.</text>
</comment>
<feature type="domain" description="Glucose-methanol-choline oxidoreductase N-terminal" evidence="3">
    <location>
        <begin position="267"/>
        <end position="281"/>
    </location>
</feature>
<dbReference type="InterPro" id="IPR000873">
    <property type="entry name" value="AMP-dep_synth/lig_dom"/>
</dbReference>
<accession>A0AAN8ELM2</accession>
<dbReference type="InterPro" id="IPR042099">
    <property type="entry name" value="ANL_N_sf"/>
</dbReference>
<feature type="compositionally biased region" description="Polar residues" evidence="2">
    <location>
        <begin position="660"/>
        <end position="674"/>
    </location>
</feature>
<evidence type="ECO:0000313" key="5">
    <source>
        <dbReference type="Proteomes" id="UP001316803"/>
    </source>
</evidence>
<dbReference type="InterPro" id="IPR020845">
    <property type="entry name" value="AMP-binding_CS"/>
</dbReference>
<dbReference type="InterPro" id="IPR045851">
    <property type="entry name" value="AMP-bd_C_sf"/>
</dbReference>
<dbReference type="Gene3D" id="3.30.300.30">
    <property type="match status" value="1"/>
</dbReference>
<dbReference type="Pfam" id="PF00732">
    <property type="entry name" value="GMC_oxred_N"/>
    <property type="match status" value="1"/>
</dbReference>
<dbReference type="InterPro" id="IPR000172">
    <property type="entry name" value="GMC_OxRdtase_N"/>
</dbReference>
<dbReference type="InterPro" id="IPR025110">
    <property type="entry name" value="AMP-bd_C"/>
</dbReference>
<evidence type="ECO:0000256" key="2">
    <source>
        <dbReference type="SAM" id="MobiDB-lite"/>
    </source>
</evidence>
<dbReference type="Pfam" id="PF00501">
    <property type="entry name" value="AMP-binding"/>
    <property type="match status" value="1"/>
</dbReference>
<feature type="region of interest" description="Disordered" evidence="2">
    <location>
        <begin position="649"/>
        <end position="674"/>
    </location>
</feature>
<dbReference type="PANTHER" id="PTHR24096:SF422">
    <property type="entry name" value="BCDNA.GH02901"/>
    <property type="match status" value="1"/>
</dbReference>
<gene>
    <name evidence="4" type="ORF">OHC33_000292</name>
</gene>
<dbReference type="SUPFAM" id="SSF54373">
    <property type="entry name" value="FAD-linked reductases, C-terminal domain"/>
    <property type="match status" value="1"/>
</dbReference>
<dbReference type="Gene3D" id="3.30.410.40">
    <property type="match status" value="1"/>
</dbReference>
<protein>
    <recommendedName>
        <fullName evidence="3">Glucose-methanol-choline oxidoreductase N-terminal domain-containing protein</fullName>
    </recommendedName>
</protein>
<proteinExistence type="inferred from homology"/>
<sequence length="1314" mass="144448">MATTTQLPAADSNSYDYVIVGGGTAGCVIASRLAEYLPHKRTLLIEAGPSDFMDDRVLDLKKWLHLLGGELDYDYGTTEQPMGNSNIRHSRAKVLGGCSSHNTLISFRPFKFDMDIWQSMGAKGWTFDSMMRVLNNLRNTVQPVHANHRNQLCRDWVQSCSDAMNIPVISDFNKEIATTGSLRQGVGFFSVSYNPDNGYRSSASVAYIHPILRGEEKRSNLTVLTNAWCSKINLSSDKKTVTGVNLTLHDGSTRTVTPKIETILCAGAVDTPRLMLLSGLGPREQLSSLSLPCHADLKGVGENLLDHPETIILWELNKPVPPNQTTMDSDAGIFLRRQPADAAAQSTSSNNPFNPEQLADGDIADVMMHCYQIPFTLNTTRLGYDEVVDAFCMTPNIPRPRSKGKLYLTSADPSVKPALDFRYFTDPQGYDAATFVFGMKAARKIAQQEPFKSWLKREVAPGPNVQTDEELSEYARRAAHTVYHPAGTTKMGDVTKDEYAVVDPQLRVKGLKGLRIADAGVFPSMPTINPMLTVLAIGERAAEMLAEEAGWKRPDVVLKASFTVQLRPSRQIPSKATHTRIKINGHTAMSDQAAARTRDGTFDDDRDLTEWHDTETPSDYQHDIVTATTAIEIMAKHFHCSQTYLSNQKDQLHRSKTGPKKTNNQQLNNHSSAYSTQDIGSRYQNHRANGLGGDENWRSEAVHLKSLANLAALVEEKDGKGEDYLTTVFVNGSSEDKLELPTNVTTYEHFFENNPSLSGAYENAITKERLSFKDVKRRAELLSTIFVRDYGLQPGQTVSLFSGNSVWYPVGVWATIRAGGRVNGASPAYTLDETIHALKTADTKILLTLPSSLPIASKAASAVGIPQSHILLLEGTSPGIHGIQQLLSSAESNPPPITPTYRIPPTETNKSICGYLNFSSGTTGLPKAVMLSHHNIIAQCHQLRQLQVLAATEPATPQHPNGLPPYRILAVMPLFHITGLVRFVSYPVFMSGLSVMLPQFTLSSMLQSIITYKIEELILVPPILIRLVQDPAVTPYLADLQRTVKRWSSGSAPIAPEVIKALQRKFPDTGFRQGYGATESTACISAHPPSHFDYKYAHTGGKLVANTIAKVVALAAPTAEPLTGEADEEILLGPGETGEICARGPQIAMGYLNNPAATRETFDKDGFLHTGDVGYIDDEGLIVISDRIKEMIKVKGQQVAPAELEDLLLGHELVEDCAVIGVRDDYSGEVPKAFVVLSNQKGAGEDAGRRLMEYVKSKKVAYKRVREIEFVDAVPKSATGKLLRRVLKGWERGEDANRKKGIVVREQERERPKL</sequence>
<dbReference type="GO" id="GO:0016614">
    <property type="term" value="F:oxidoreductase activity, acting on CH-OH group of donors"/>
    <property type="evidence" value="ECO:0007669"/>
    <property type="project" value="InterPro"/>
</dbReference>
<dbReference type="InterPro" id="IPR007867">
    <property type="entry name" value="GMC_OxRtase_C"/>
</dbReference>
<dbReference type="Proteomes" id="UP001316803">
    <property type="component" value="Unassembled WGS sequence"/>
</dbReference>
<comment type="similarity">
    <text evidence="1">Belongs to the GMC oxidoreductase family.</text>
</comment>
<dbReference type="Pfam" id="PF13193">
    <property type="entry name" value="AMP-binding_C"/>
    <property type="match status" value="1"/>
</dbReference>
<organism evidence="4 5">
    <name type="scientific">Knufia fluminis</name>
    <dbReference type="NCBI Taxonomy" id="191047"/>
    <lineage>
        <taxon>Eukaryota</taxon>
        <taxon>Fungi</taxon>
        <taxon>Dikarya</taxon>
        <taxon>Ascomycota</taxon>
        <taxon>Pezizomycotina</taxon>
        <taxon>Eurotiomycetes</taxon>
        <taxon>Chaetothyriomycetidae</taxon>
        <taxon>Chaetothyriales</taxon>
        <taxon>Trichomeriaceae</taxon>
        <taxon>Knufia</taxon>
    </lineage>
</organism>
<dbReference type="PROSITE" id="PS00624">
    <property type="entry name" value="GMC_OXRED_2"/>
    <property type="match status" value="1"/>
</dbReference>
<dbReference type="Gene3D" id="3.50.50.60">
    <property type="entry name" value="FAD/NAD(P)-binding domain"/>
    <property type="match status" value="1"/>
</dbReference>
<evidence type="ECO:0000313" key="4">
    <source>
        <dbReference type="EMBL" id="KAK5958449.1"/>
    </source>
</evidence>
<dbReference type="PANTHER" id="PTHR24096">
    <property type="entry name" value="LONG-CHAIN-FATTY-ACID--COA LIGASE"/>
    <property type="match status" value="1"/>
</dbReference>
<dbReference type="Gene3D" id="3.40.50.12780">
    <property type="entry name" value="N-terminal domain of ligase-like"/>
    <property type="match status" value="1"/>
</dbReference>
<dbReference type="Pfam" id="PF05199">
    <property type="entry name" value="GMC_oxred_C"/>
    <property type="match status" value="1"/>
</dbReference>
<evidence type="ECO:0000259" key="3">
    <source>
        <dbReference type="PROSITE" id="PS00624"/>
    </source>
</evidence>
<dbReference type="GO" id="GO:0016405">
    <property type="term" value="F:CoA-ligase activity"/>
    <property type="evidence" value="ECO:0007669"/>
    <property type="project" value="TreeGrafter"/>
</dbReference>
<dbReference type="GO" id="GO:0050660">
    <property type="term" value="F:flavin adenine dinucleotide binding"/>
    <property type="evidence" value="ECO:0007669"/>
    <property type="project" value="InterPro"/>
</dbReference>
<dbReference type="InterPro" id="IPR036188">
    <property type="entry name" value="FAD/NAD-bd_sf"/>
</dbReference>
<evidence type="ECO:0000256" key="1">
    <source>
        <dbReference type="ARBA" id="ARBA00010790"/>
    </source>
</evidence>
<keyword evidence="5" id="KW-1185">Reference proteome</keyword>
<dbReference type="SUPFAM" id="SSF51905">
    <property type="entry name" value="FAD/NAD(P)-binding domain"/>
    <property type="match status" value="1"/>
</dbReference>
<reference evidence="4 5" key="1">
    <citation type="submission" date="2022-12" db="EMBL/GenBank/DDBJ databases">
        <title>Genomic features and morphological characterization of a novel Knufia sp. strain isolated from spacecraft assembly facility.</title>
        <authorList>
            <person name="Teixeira M."/>
            <person name="Chander A.M."/>
            <person name="Stajich J.E."/>
            <person name="Venkateswaran K."/>
        </authorList>
    </citation>
    <scope>NUCLEOTIDE SEQUENCE [LARGE SCALE GENOMIC DNA]</scope>
    <source>
        <strain evidence="4 5">FJI-L2-BK-P2</strain>
    </source>
</reference>
<name>A0AAN8ELM2_9EURO</name>
<dbReference type="SUPFAM" id="SSF56801">
    <property type="entry name" value="Acetyl-CoA synthetase-like"/>
    <property type="match status" value="1"/>
</dbReference>